<name>A0ABS0Y9H1_9BACT</name>
<dbReference type="PROSITE" id="PS50110">
    <property type="entry name" value="RESPONSE_REGULATORY"/>
    <property type="match status" value="1"/>
</dbReference>
<dbReference type="Proteomes" id="UP000614714">
    <property type="component" value="Unassembled WGS sequence"/>
</dbReference>
<gene>
    <name evidence="3" type="ORF">JFN91_01005</name>
</gene>
<feature type="domain" description="Response regulatory" evidence="2">
    <location>
        <begin position="4"/>
        <end position="130"/>
    </location>
</feature>
<dbReference type="RefSeq" id="WP_199387362.1">
    <property type="nucleotide sequence ID" value="NZ_JAEMHL010000001.1"/>
</dbReference>
<organism evidence="3 4">
    <name type="scientific">Geomonas anaerohicana</name>
    <dbReference type="NCBI Taxonomy" id="2798583"/>
    <lineage>
        <taxon>Bacteria</taxon>
        <taxon>Pseudomonadati</taxon>
        <taxon>Thermodesulfobacteriota</taxon>
        <taxon>Desulfuromonadia</taxon>
        <taxon>Geobacterales</taxon>
        <taxon>Geobacteraceae</taxon>
        <taxon>Geomonas</taxon>
    </lineage>
</organism>
<comment type="caution">
    <text evidence="3">The sequence shown here is derived from an EMBL/GenBank/DDBJ whole genome shotgun (WGS) entry which is preliminary data.</text>
</comment>
<dbReference type="PANTHER" id="PTHR44520:SF1">
    <property type="entry name" value="TWO-COMPONENT SYSTEM REGULATORY PROTEIN"/>
    <property type="match status" value="1"/>
</dbReference>
<dbReference type="InterPro" id="IPR011006">
    <property type="entry name" value="CheY-like_superfamily"/>
</dbReference>
<dbReference type="SUPFAM" id="SSF52172">
    <property type="entry name" value="CheY-like"/>
    <property type="match status" value="1"/>
</dbReference>
<dbReference type="Gene3D" id="3.40.50.2300">
    <property type="match status" value="1"/>
</dbReference>
<protein>
    <submittedName>
        <fullName evidence="3">Response regulator</fullName>
    </submittedName>
</protein>
<keyword evidence="1" id="KW-0597">Phosphoprotein</keyword>
<proteinExistence type="predicted"/>
<evidence type="ECO:0000256" key="1">
    <source>
        <dbReference type="PROSITE-ProRule" id="PRU00169"/>
    </source>
</evidence>
<dbReference type="PANTHER" id="PTHR44520">
    <property type="entry name" value="RESPONSE REGULATOR RCP1-RELATED"/>
    <property type="match status" value="1"/>
</dbReference>
<dbReference type="InterPro" id="IPR052893">
    <property type="entry name" value="TCS_response_regulator"/>
</dbReference>
<reference evidence="3 4" key="1">
    <citation type="submission" date="2020-12" db="EMBL/GenBank/DDBJ databases">
        <title>Geomonas sp. Red421, isolated from paddy soil.</title>
        <authorList>
            <person name="Xu Z."/>
            <person name="Zhang Z."/>
            <person name="Masuda Y."/>
            <person name="Itoh H."/>
            <person name="Senoo K."/>
        </authorList>
    </citation>
    <scope>NUCLEOTIDE SEQUENCE [LARGE SCALE GENOMIC DNA]</scope>
    <source>
        <strain evidence="3 4">Red421</strain>
    </source>
</reference>
<dbReference type="CDD" id="cd17557">
    <property type="entry name" value="REC_Rcp-like"/>
    <property type="match status" value="1"/>
</dbReference>
<feature type="modified residue" description="4-aspartylphosphate" evidence="1">
    <location>
        <position position="63"/>
    </location>
</feature>
<sequence>MNKMILLVEDNPDDEALTLRAIRKHMPYGIVVARDGAEALDHLFGTGRNGAEATPTPLLVLLDLKLPKVNGLEVLRRMREEAKTRSIPVIVFTSSTEEQDILDSYRLGANSYIRKPVDYNQFCENMKQVMNYWLSVNQLPPHRTCAAA</sequence>
<evidence type="ECO:0000313" key="3">
    <source>
        <dbReference type="EMBL" id="MBJ6748784.1"/>
    </source>
</evidence>
<dbReference type="Pfam" id="PF00072">
    <property type="entry name" value="Response_reg"/>
    <property type="match status" value="1"/>
</dbReference>
<dbReference type="SMART" id="SM00448">
    <property type="entry name" value="REC"/>
    <property type="match status" value="1"/>
</dbReference>
<evidence type="ECO:0000313" key="4">
    <source>
        <dbReference type="Proteomes" id="UP000614714"/>
    </source>
</evidence>
<dbReference type="InterPro" id="IPR001789">
    <property type="entry name" value="Sig_transdc_resp-reg_receiver"/>
</dbReference>
<keyword evidence="4" id="KW-1185">Reference proteome</keyword>
<dbReference type="EMBL" id="JAEMHL010000001">
    <property type="protein sequence ID" value="MBJ6748784.1"/>
    <property type="molecule type" value="Genomic_DNA"/>
</dbReference>
<accession>A0ABS0Y9H1</accession>
<evidence type="ECO:0000259" key="2">
    <source>
        <dbReference type="PROSITE" id="PS50110"/>
    </source>
</evidence>